<gene>
    <name evidence="1" type="ORF">Z519_07239</name>
</gene>
<dbReference type="AlphaFoldDB" id="A0A0D2HN47"/>
<dbReference type="OrthoDB" id="10606184at2759"/>
<sequence length="137" mass="14957">MDDPIPEPPTIKLSYTKTTSEPTKIQAAVLSFQGDDSNSCPYSENRLTLSGEGGIGSTVGVNELLVESISRTGAHLEDPTEHTDLLLEIHPQGGFRFRISGTANSIDYDLNNGDDDEALQNDVHADADTLDSIRRRW</sequence>
<name>A0A0D2HN47_CLAB1</name>
<dbReference type="EMBL" id="KN846989">
    <property type="protein sequence ID" value="KIW92255.1"/>
    <property type="molecule type" value="Genomic_DNA"/>
</dbReference>
<dbReference type="HOGENOM" id="CLU_1864903_0_0_1"/>
<dbReference type="RefSeq" id="XP_016618924.1">
    <property type="nucleotide sequence ID" value="XM_016764974.1"/>
</dbReference>
<organism evidence="1 2">
    <name type="scientific">Cladophialophora bantiana (strain ATCC 10958 / CBS 173.52 / CDC B-1940 / NIH 8579)</name>
    <name type="common">Xylohypha bantiana</name>
    <dbReference type="NCBI Taxonomy" id="1442370"/>
    <lineage>
        <taxon>Eukaryota</taxon>
        <taxon>Fungi</taxon>
        <taxon>Dikarya</taxon>
        <taxon>Ascomycota</taxon>
        <taxon>Pezizomycotina</taxon>
        <taxon>Eurotiomycetes</taxon>
        <taxon>Chaetothyriomycetidae</taxon>
        <taxon>Chaetothyriales</taxon>
        <taxon>Herpotrichiellaceae</taxon>
        <taxon>Cladophialophora</taxon>
    </lineage>
</organism>
<protein>
    <submittedName>
        <fullName evidence="1">Uncharacterized protein</fullName>
    </submittedName>
</protein>
<accession>A0A0D2HN47</accession>
<keyword evidence="2" id="KW-1185">Reference proteome</keyword>
<dbReference type="GeneID" id="27700167"/>
<proteinExistence type="predicted"/>
<evidence type="ECO:0000313" key="1">
    <source>
        <dbReference type="EMBL" id="KIW92255.1"/>
    </source>
</evidence>
<reference evidence="1" key="1">
    <citation type="submission" date="2015-01" db="EMBL/GenBank/DDBJ databases">
        <title>The Genome Sequence of Cladophialophora bantiana CBS 173.52.</title>
        <authorList>
            <consortium name="The Broad Institute Genomics Platform"/>
            <person name="Cuomo C."/>
            <person name="de Hoog S."/>
            <person name="Gorbushina A."/>
            <person name="Stielow B."/>
            <person name="Teixiera M."/>
            <person name="Abouelleil A."/>
            <person name="Chapman S.B."/>
            <person name="Priest M."/>
            <person name="Young S.K."/>
            <person name="Wortman J."/>
            <person name="Nusbaum C."/>
            <person name="Birren B."/>
        </authorList>
    </citation>
    <scope>NUCLEOTIDE SEQUENCE [LARGE SCALE GENOMIC DNA]</scope>
    <source>
        <strain evidence="1">CBS 173.52</strain>
    </source>
</reference>
<dbReference type="VEuPathDB" id="FungiDB:Z519_07239"/>
<evidence type="ECO:0000313" key="2">
    <source>
        <dbReference type="Proteomes" id="UP000053789"/>
    </source>
</evidence>
<dbReference type="Proteomes" id="UP000053789">
    <property type="component" value="Unassembled WGS sequence"/>
</dbReference>